<evidence type="ECO:0000256" key="2">
    <source>
        <dbReference type="SAM" id="SignalP"/>
    </source>
</evidence>
<dbReference type="SUPFAM" id="SSF49464">
    <property type="entry name" value="Carboxypeptidase regulatory domain-like"/>
    <property type="match status" value="1"/>
</dbReference>
<name>A0A7W5FWU7_9BURK</name>
<keyword evidence="1 2" id="KW-0732">Signal</keyword>
<dbReference type="Gene3D" id="2.60.40.1080">
    <property type="match status" value="1"/>
</dbReference>
<dbReference type="InterPro" id="IPR051417">
    <property type="entry name" value="SDr/BOS_complex"/>
</dbReference>
<accession>A0A7W5FWU7</accession>
<feature type="signal peptide" evidence="2">
    <location>
        <begin position="1"/>
        <end position="26"/>
    </location>
</feature>
<evidence type="ECO:0000313" key="4">
    <source>
        <dbReference type="Proteomes" id="UP000541535"/>
    </source>
</evidence>
<dbReference type="SUPFAM" id="SSF49452">
    <property type="entry name" value="Starch-binding domain-like"/>
    <property type="match status" value="5"/>
</dbReference>
<feature type="chain" id="PRO_5031087195" evidence="2">
    <location>
        <begin position="27"/>
        <end position="2762"/>
    </location>
</feature>
<proteinExistence type="predicted"/>
<dbReference type="GO" id="GO:0030246">
    <property type="term" value="F:carbohydrate binding"/>
    <property type="evidence" value="ECO:0007669"/>
    <property type="project" value="InterPro"/>
</dbReference>
<sequence>MIKRRLGSGLLGLLTGLLLFCHAAQAQVPPAGPAPDANCVVSALNRNATLEGEYYLIPGVPSQLGQYRVRAVCSDGTVGQTPIVQPAGGNAFVAGPIRWGSVTPIPRSLAIDGPGNVSYGQSVQLTVSGKAMDGSSFDATRATSGTNYTSSSPDLASVSADGLLKVAAGSGNYGRQVVISATNEGTAVSRLINIGPRGAIAGKVTLADGSTVVAGAQVTIQLQAPLTRFPQLITDAGGNFRLADAPAGDYTLSVLVPATGARGNLNATLAANGSTGNFNIRLGGQGRIDINVLGASRQPVPNAQVLLAHSQFQGEVRAVQSGADGVASIERFTAGGFNLTVRDPASGAVAVARGDLAAGAALKLDINLQPVGTIAGRVLDGGLGQPGLQVRLLSAVKGLVSQALSDAGGEFHFDSLVLSDGPYTLHAVKDGRVQGSVGNLVLSSAGQELRQDVTLGSYASGGSVGGKVTDALGKILPGVEVHLSTAKGQRFSATTDAQGAYLIGGVPLGAFTVSASADGASASADGELKTNGEQLSINLQLLASAQVGGKVLLSSGQPAVGAVIELRHATAGKRQASTDANGQFRFTDVALGSYVLEAVHAASGERALVQGALAGAGASRSHNIVLAGLSTLRVQVLQDGAPKANLRVSLALQGGLPYGAVATTDAAGFVEFAAVPRSVFSLSAYDPQGTAYVHGRYEGVLTQASESAVVEVKSMYLASYSVSGTLFDAQARPLANQWVRLSTRDMPIGGTVPIPNPQWDEQLVLTDAAGRFAFVDVSLNDDGRGRLKLDAVVDGRLRGRVILDTPANQASVTQDIVLYEAGFIAGSVRGAKGNPLPAVVALAGFDDRLFSPGDFTVQTDAEGGYVLAAPLGDWSVTALTLNGAQRASQARRLEVALSTATADFTLSAAPAYVRMAVAQALSGRVTRLFIDGAEVVQLAGSGISPYFALAAGEHQIEARTDYGESAVQRVSVANGDEGRVINLAFSFNPARLNVSISNTVYGHVTAVMLDGVQVGSVWNNGTVSGIPLTVGRHEIVASTDYGDQVKDTIEITPADSGKVFTRAISFKPPLLYVRVDANDNQTRVAVNGKDIGQFYSGQVSEFVGLKIGVNEIRASRPDGQVQTQQITVGENDHGRRFDVRFIFNLALLNVHVEHPQNYSYTYLYVDENYIGQVKGTGNLEQPYLLKEGVFTLKGTTSDGMRQEVKVTVTPADFGKAVNADLVFRPPQIKVNVTNTAPGDQTRIRINNYDLGVIAGSGNLVSLRLVQGLNTVSAIATDGDTQHVVLNIPVLAEGVSQSANFVFDRLQAKYGNMAFREARHLYSVPAKAGDVLSVRAHGSNHEQYSSLWNVKQEVYGPDKVLKASGNGVGYAYNYQQSNEVGDLMAIPVAADGNYTIALQSAENYNTGAYFLSVLRNGVPAPIQPYLDGGAVGGLVFRGDGVTPAAGQTVALRVQDKPGIHLRTTTAADGSYVFEKVPAGDVALSVLVDEQVMASAQLRLENAGQTVTQNLSLPKETRLQVTVAITPGMDNPGSMYIEVTDLRGTRTEGPFNFSSGPVSGMVEIPVQGDSITLKAAHPRHPSFDVSQTVAGADGQAVAVALVLRASKATGRVLLSNGAPAAGFRVAAIRADGAGKMARAGRVTSTPGETEFSTTNTDAQGVYVLALPLGIDVAVRAIDHRFSSYVQVQVPAANGQDISVPDIRLGASAAVAALVRYSSGQPIGDASVNVQASVDGKPFSIGGQTGQDGRFLIEGVPANVPLQVSVTAGPFGTVQTQNATAAANQVLELADFVYEEGSTLNIRLLDGESKPNRLLTQPSISECGANKLRIVTSGGTTEVRVNEMKPLVGVPVGPATVHLFDACAYENMPPLASVTLEIGHQAEYTATLIVPILSGTVKYADGRLVRYPNVNLTQTRPDGVEKSLYSVTDNYQSHEHSRYGTFDIVGLDLGDYTVTAYGNYEERVTAQGNLPKPANLKLDLVLPARTHTGQDSDVVGKVTVDGKPLPDVRVVLEMENGNSWAVQSNEEGVYQFAEVPAGSFKVSARNYFYFAEATGSSGGAPVVNLDLPLQEAPYDGSASDVKGVVTVDGVAKGGVPVTLVLEVQDPDPPQVKAAPPVQLGHSGRSYATVTDAQGAYAFKTIPAGRFVLNASASWDSAGATGISGSARTLTLNLAILSEPFNGSASNVRGRVTSQLEGVEGALLVLERDNGERLYGQSDAGGYYEFKRVKAGPFRVTASRDGTGAAAAGVAGAQPVLTLDLDLPQRTSGSHVTGMLKHSNGALLKTPVVRIFQNGAMYHSWAAPDGNYGVGGVQAGPFELFAQEGESGLSVTVNGVGAASGTVKLDVVLPPSATVSGKVLDNAGRALAKAAVYARSSGLPSFDRYTETDAEGKYRLEQLALGQVAVLAQDVQTSLLATGALSLSSDQQQAALDLALPSDVAALEGKVVAADGSAPVADAPVTFATSRSFALADSIWVQTKTDSAGKFTLPVLPVGPYQVVAADPANPELVGMNVGNALAGPAAQTEVRLGTALAAESRLLGQGQSFYKLGCAGQLTEARAVGNEGSEWFASFFLLDVDGINFPCLAGVSASADKRELTYGPIRMNNVQVKRRVFSPETGGYLRTIDTFSNAGSNPVTIKVNIGTPEFNNGMALRVNPANTSYRYAVLDYPPFALAFGGAGAPENQPSYLVLTPRGGPNFTDLGVAYRRTLTVPAGASVSLMHYSVLSADVAAAGAMAEALSNNSAPSMFDQIEAAEKATIINFKVP</sequence>
<dbReference type="RefSeq" id="WP_183444077.1">
    <property type="nucleotide sequence ID" value="NZ_JACHXD010000031.1"/>
</dbReference>
<keyword evidence="4" id="KW-1185">Reference proteome</keyword>
<dbReference type="PANTHER" id="PTHR23303">
    <property type="entry name" value="CARBOXYPEPTIDASE REGULATORY REGION-CONTAINING"/>
    <property type="match status" value="1"/>
</dbReference>
<evidence type="ECO:0000313" key="3">
    <source>
        <dbReference type="EMBL" id="MBB3122420.1"/>
    </source>
</evidence>
<protein>
    <submittedName>
        <fullName evidence="3">Uncharacterized protein</fullName>
    </submittedName>
</protein>
<reference evidence="3 4" key="1">
    <citation type="submission" date="2020-08" db="EMBL/GenBank/DDBJ databases">
        <title>Genomic Encyclopedia of Type Strains, Phase III (KMG-III): the genomes of soil and plant-associated and newly described type strains.</title>
        <authorList>
            <person name="Whitman W."/>
        </authorList>
    </citation>
    <scope>NUCLEOTIDE SEQUENCE [LARGE SCALE GENOMIC DNA]</scope>
    <source>
        <strain evidence="3 4">CECT 8897</strain>
    </source>
</reference>
<dbReference type="PANTHER" id="PTHR23303:SF14">
    <property type="entry name" value="BOS COMPLEX SUBUNIT NOMO1-RELATED"/>
    <property type="match status" value="1"/>
</dbReference>
<comment type="caution">
    <text evidence="3">The sequence shown here is derived from an EMBL/GenBank/DDBJ whole genome shotgun (WGS) entry which is preliminary data.</text>
</comment>
<dbReference type="InterPro" id="IPR008969">
    <property type="entry name" value="CarboxyPept-like_regulatory"/>
</dbReference>
<organism evidence="3 4">
    <name type="scientific">Pseudoduganella violacea</name>
    <dbReference type="NCBI Taxonomy" id="1715466"/>
    <lineage>
        <taxon>Bacteria</taxon>
        <taxon>Pseudomonadati</taxon>
        <taxon>Pseudomonadota</taxon>
        <taxon>Betaproteobacteria</taxon>
        <taxon>Burkholderiales</taxon>
        <taxon>Oxalobacteraceae</taxon>
        <taxon>Telluria group</taxon>
        <taxon>Pseudoduganella</taxon>
    </lineage>
</organism>
<dbReference type="InterPro" id="IPR013784">
    <property type="entry name" value="Carb-bd-like_fold"/>
</dbReference>
<dbReference type="EMBL" id="JACHXD010000031">
    <property type="protein sequence ID" value="MBB3122420.1"/>
    <property type="molecule type" value="Genomic_DNA"/>
</dbReference>
<dbReference type="Proteomes" id="UP000541535">
    <property type="component" value="Unassembled WGS sequence"/>
</dbReference>
<gene>
    <name evidence="3" type="ORF">FHS03_005521</name>
</gene>
<evidence type="ECO:0000256" key="1">
    <source>
        <dbReference type="ARBA" id="ARBA00022729"/>
    </source>
</evidence>
<dbReference type="Pfam" id="PF13620">
    <property type="entry name" value="CarboxypepD_reg"/>
    <property type="match status" value="2"/>
</dbReference>
<dbReference type="SUPFAM" id="SSF49478">
    <property type="entry name" value="Cna protein B-type domain"/>
    <property type="match status" value="1"/>
</dbReference>
<dbReference type="Gene3D" id="2.60.40.1120">
    <property type="entry name" value="Carboxypeptidase-like, regulatory domain"/>
    <property type="match status" value="1"/>
</dbReference>